<keyword evidence="2" id="KW-1185">Reference proteome</keyword>
<sequence length="35" mass="3929">MQPRGSERVYQGFIPDLAHRTASSAYLHLAVSQEL</sequence>
<dbReference type="AlphaFoldDB" id="A0A0F7S209"/>
<evidence type="ECO:0000313" key="2">
    <source>
        <dbReference type="Proteomes" id="UP000242770"/>
    </source>
</evidence>
<protein>
    <submittedName>
        <fullName evidence="1">Uncharacterized protein</fullName>
    </submittedName>
</protein>
<organism evidence="1 2">
    <name type="scientific">Sporisorium scitamineum</name>
    <dbReference type="NCBI Taxonomy" id="49012"/>
    <lineage>
        <taxon>Eukaryota</taxon>
        <taxon>Fungi</taxon>
        <taxon>Dikarya</taxon>
        <taxon>Basidiomycota</taxon>
        <taxon>Ustilaginomycotina</taxon>
        <taxon>Ustilaginomycetes</taxon>
        <taxon>Ustilaginales</taxon>
        <taxon>Ustilaginaceae</taxon>
        <taxon>Sporisorium</taxon>
    </lineage>
</organism>
<reference evidence="2" key="1">
    <citation type="submission" date="2014-06" db="EMBL/GenBank/DDBJ databases">
        <authorList>
            <person name="Berkman P.J."/>
        </authorList>
    </citation>
    <scope>NUCLEOTIDE SEQUENCE [LARGE SCALE GENOMIC DNA]</scope>
</reference>
<evidence type="ECO:0000313" key="1">
    <source>
        <dbReference type="EMBL" id="CDS01354.1"/>
    </source>
</evidence>
<dbReference type="Proteomes" id="UP000242770">
    <property type="component" value="Unassembled WGS sequence"/>
</dbReference>
<dbReference type="EMBL" id="CCFA01003839">
    <property type="protein sequence ID" value="CDS01354.1"/>
    <property type="molecule type" value="Genomic_DNA"/>
</dbReference>
<name>A0A0F7S209_9BASI</name>
<proteinExistence type="predicted"/>
<accession>A0A0F7S209</accession>
<gene>
    <name evidence="1" type="primary">SSCI64450.1</name>
</gene>